<keyword evidence="2" id="KW-1185">Reference proteome</keyword>
<accession>A0A0E0NH43</accession>
<evidence type="ECO:0000313" key="2">
    <source>
        <dbReference type="Proteomes" id="UP000008022"/>
    </source>
</evidence>
<dbReference type="HOGENOM" id="CLU_2692097_0_0_1"/>
<name>A0A0E0NH43_ORYRU</name>
<proteinExistence type="predicted"/>
<dbReference type="Proteomes" id="UP000008022">
    <property type="component" value="Unassembled WGS sequence"/>
</dbReference>
<reference evidence="1" key="2">
    <citation type="submission" date="2015-06" db="UniProtKB">
        <authorList>
            <consortium name="EnsemblPlants"/>
        </authorList>
    </citation>
    <scope>IDENTIFICATION</scope>
</reference>
<dbReference type="EnsemblPlants" id="ORUFI02G23580.1">
    <property type="protein sequence ID" value="ORUFI02G23580.1"/>
    <property type="gene ID" value="ORUFI02G23580"/>
</dbReference>
<protein>
    <submittedName>
        <fullName evidence="1">Uncharacterized protein</fullName>
    </submittedName>
</protein>
<dbReference type="Gramene" id="ORUFI02G23580.1">
    <property type="protein sequence ID" value="ORUFI02G23580.1"/>
    <property type="gene ID" value="ORUFI02G23580"/>
</dbReference>
<reference evidence="2" key="1">
    <citation type="submission" date="2013-06" db="EMBL/GenBank/DDBJ databases">
        <authorList>
            <person name="Zhao Q."/>
        </authorList>
    </citation>
    <scope>NUCLEOTIDE SEQUENCE</scope>
    <source>
        <strain evidence="2">cv. W1943</strain>
    </source>
</reference>
<dbReference type="AlphaFoldDB" id="A0A0E0NH43"/>
<organism evidence="1 2">
    <name type="scientific">Oryza rufipogon</name>
    <name type="common">Brownbeard rice</name>
    <name type="synonym">Asian wild rice</name>
    <dbReference type="NCBI Taxonomy" id="4529"/>
    <lineage>
        <taxon>Eukaryota</taxon>
        <taxon>Viridiplantae</taxon>
        <taxon>Streptophyta</taxon>
        <taxon>Embryophyta</taxon>
        <taxon>Tracheophyta</taxon>
        <taxon>Spermatophyta</taxon>
        <taxon>Magnoliopsida</taxon>
        <taxon>Liliopsida</taxon>
        <taxon>Poales</taxon>
        <taxon>Poaceae</taxon>
        <taxon>BOP clade</taxon>
        <taxon>Oryzoideae</taxon>
        <taxon>Oryzeae</taxon>
        <taxon>Oryzinae</taxon>
        <taxon>Oryza</taxon>
    </lineage>
</organism>
<evidence type="ECO:0000313" key="1">
    <source>
        <dbReference type="EnsemblPlants" id="ORUFI02G23580.1"/>
    </source>
</evidence>
<sequence>MAPDPLLPQCNGYYAPTSARVCRRDCFGFLFLTTAAAEPYRRLSGRHSTFPKRSENASKLLKPLLLQQLGAKLE</sequence>